<feature type="coiled-coil region" evidence="1">
    <location>
        <begin position="110"/>
        <end position="148"/>
    </location>
</feature>
<dbReference type="Pfam" id="PF01805">
    <property type="entry name" value="Surp"/>
    <property type="match status" value="1"/>
</dbReference>
<sequence>MNIALSDIPLPPQPPADLETRNVIDKFAAYVAKNGPGFEEISRQKNADNPKFGFLFGGEHHQYYQFRLMWEIQQLKGGMIGYNNNQNQPNYPPPHVPILPVPLQTQSFDIGESRAQVDSIRNQIKESENNLQAQYEVLQKQKEMKVDEAVKNSEEKRIAELLEQVGLNIEPFTQLLDHLQSSCSKDTISVIEILYEQN</sequence>
<evidence type="ECO:0000259" key="2">
    <source>
        <dbReference type="PROSITE" id="PS50128"/>
    </source>
</evidence>
<evidence type="ECO:0000256" key="1">
    <source>
        <dbReference type="SAM" id="Coils"/>
    </source>
</evidence>
<protein>
    <submittedName>
        <fullName evidence="4">SURP motif domain-containing protein</fullName>
    </submittedName>
</protein>
<proteinExistence type="predicted"/>
<feature type="domain" description="SURP motif" evidence="2">
    <location>
        <begin position="23"/>
        <end position="67"/>
    </location>
</feature>
<dbReference type="InterPro" id="IPR035967">
    <property type="entry name" value="SWAP/Surp_sf"/>
</dbReference>
<reference evidence="4" key="1">
    <citation type="submission" date="2022-11" db="UniProtKB">
        <authorList>
            <consortium name="WormBaseParasite"/>
        </authorList>
    </citation>
    <scope>IDENTIFICATION</scope>
</reference>
<dbReference type="InterPro" id="IPR000061">
    <property type="entry name" value="Surp"/>
</dbReference>
<dbReference type="Proteomes" id="UP000887540">
    <property type="component" value="Unplaced"/>
</dbReference>
<dbReference type="WBParaSite" id="ACRNAN_scaffold7730.g20620.t1">
    <property type="protein sequence ID" value="ACRNAN_scaffold7730.g20620.t1"/>
    <property type="gene ID" value="ACRNAN_scaffold7730.g20620"/>
</dbReference>
<name>A0A914EEI0_9BILA</name>
<dbReference type="GO" id="GO:0006396">
    <property type="term" value="P:RNA processing"/>
    <property type="evidence" value="ECO:0007669"/>
    <property type="project" value="InterPro"/>
</dbReference>
<dbReference type="GO" id="GO:0048471">
    <property type="term" value="C:perinuclear region of cytoplasm"/>
    <property type="evidence" value="ECO:0007669"/>
    <property type="project" value="TreeGrafter"/>
</dbReference>
<dbReference type="GO" id="GO:0006874">
    <property type="term" value="P:intracellular calcium ion homeostasis"/>
    <property type="evidence" value="ECO:0007669"/>
    <property type="project" value="TreeGrafter"/>
</dbReference>
<accession>A0A914EEI0</accession>
<keyword evidence="3" id="KW-1185">Reference proteome</keyword>
<dbReference type="PROSITE" id="PS50128">
    <property type="entry name" value="SURP"/>
    <property type="match status" value="1"/>
</dbReference>
<dbReference type="GO" id="GO:0003723">
    <property type="term" value="F:RNA binding"/>
    <property type="evidence" value="ECO:0007669"/>
    <property type="project" value="InterPro"/>
</dbReference>
<dbReference type="Gene3D" id="1.10.10.790">
    <property type="entry name" value="Surp module"/>
    <property type="match status" value="1"/>
</dbReference>
<dbReference type="PANTHER" id="PTHR12323">
    <property type="entry name" value="SR-RELATED CTD ASSOCIATED FACTOR 6"/>
    <property type="match status" value="1"/>
</dbReference>
<organism evidence="3 4">
    <name type="scientific">Acrobeloides nanus</name>
    <dbReference type="NCBI Taxonomy" id="290746"/>
    <lineage>
        <taxon>Eukaryota</taxon>
        <taxon>Metazoa</taxon>
        <taxon>Ecdysozoa</taxon>
        <taxon>Nematoda</taxon>
        <taxon>Chromadorea</taxon>
        <taxon>Rhabditida</taxon>
        <taxon>Tylenchina</taxon>
        <taxon>Cephalobomorpha</taxon>
        <taxon>Cephaloboidea</taxon>
        <taxon>Cephalobidae</taxon>
        <taxon>Acrobeloides</taxon>
    </lineage>
</organism>
<evidence type="ECO:0000313" key="4">
    <source>
        <dbReference type="WBParaSite" id="ACRNAN_scaffold7730.g20620.t1"/>
    </source>
</evidence>
<dbReference type="PANTHER" id="PTHR12323:SF0">
    <property type="entry name" value="CALCIUM HOMEOSTASIS ENDOPLASMIC RETICULUM PROTEIN"/>
    <property type="match status" value="1"/>
</dbReference>
<dbReference type="SUPFAM" id="SSF109905">
    <property type="entry name" value="Surp module (SWAP domain)"/>
    <property type="match status" value="1"/>
</dbReference>
<dbReference type="AlphaFoldDB" id="A0A914EEI0"/>
<dbReference type="SMART" id="SM00648">
    <property type="entry name" value="SWAP"/>
    <property type="match status" value="1"/>
</dbReference>
<evidence type="ECO:0000313" key="3">
    <source>
        <dbReference type="Proteomes" id="UP000887540"/>
    </source>
</evidence>
<keyword evidence="1" id="KW-0175">Coiled coil</keyword>